<evidence type="ECO:0000256" key="2">
    <source>
        <dbReference type="ARBA" id="ARBA00007579"/>
    </source>
</evidence>
<comment type="pathway">
    <text evidence="1 10">Isoprenoid biosynthesis; dimethylallyl diphosphate biosynthesis; dimethylallyl diphosphate from isopentenyl diphosphate: step 1/1.</text>
</comment>
<feature type="binding site" evidence="10">
    <location>
        <position position="39"/>
    </location>
    <ligand>
        <name>Mn(2+)</name>
        <dbReference type="ChEBI" id="CHEBI:29035"/>
    </ligand>
</feature>
<comment type="subcellular location">
    <subcellularLocation>
        <location evidence="10">Cytoplasm</location>
    </subcellularLocation>
</comment>
<keyword evidence="6 10" id="KW-0460">Magnesium</keyword>
<name>A0AB39VMT7_9GAMM</name>
<keyword evidence="4 10" id="KW-0963">Cytoplasm</keyword>
<dbReference type="PROSITE" id="PS51462">
    <property type="entry name" value="NUDIX"/>
    <property type="match status" value="1"/>
</dbReference>
<dbReference type="PANTHER" id="PTHR10885">
    <property type="entry name" value="ISOPENTENYL-DIPHOSPHATE DELTA-ISOMERASE"/>
    <property type="match status" value="1"/>
</dbReference>
<dbReference type="GO" id="GO:0004452">
    <property type="term" value="F:isopentenyl-diphosphate delta-isomerase activity"/>
    <property type="evidence" value="ECO:0007669"/>
    <property type="project" value="UniProtKB-UniRule"/>
</dbReference>
<keyword evidence="7 10" id="KW-0464">Manganese</keyword>
<dbReference type="NCBIfam" id="NF002995">
    <property type="entry name" value="PRK03759.1"/>
    <property type="match status" value="1"/>
</dbReference>
<dbReference type="RefSeq" id="WP_369788468.1">
    <property type="nucleotide sequence ID" value="NZ_CP165628.1"/>
</dbReference>
<accession>A0AB39VMT7</accession>
<evidence type="ECO:0000256" key="3">
    <source>
        <dbReference type="ARBA" id="ARBA00012057"/>
    </source>
</evidence>
<sequence>MSLMIENNVLEERLILVDEHDNNVGVGTKLQVHRQGALHRAFSVFIFDSQGRLMLQQRASGKYHSGGLWTNSCCGHPRPGESNHAASTRRLFEEMGFTCELNEVDQILYRVDVSNGLVENEYNHTFIGSFDQMPNLNPEEAEGWKWMPVVDVFTAIKQNPAHFTAWFKVILAHFGDETIQQWADRYRSA</sequence>
<feature type="active site" evidence="10 11">
    <location>
        <position position="121"/>
    </location>
</feature>
<evidence type="ECO:0000256" key="4">
    <source>
        <dbReference type="ARBA" id="ARBA00022490"/>
    </source>
</evidence>
<comment type="subunit">
    <text evidence="10">Homodimer.</text>
</comment>
<dbReference type="GO" id="GO:0009240">
    <property type="term" value="P:isopentenyl diphosphate biosynthetic process"/>
    <property type="evidence" value="ECO:0007669"/>
    <property type="project" value="TreeGrafter"/>
</dbReference>
<protein>
    <recommendedName>
        <fullName evidence="3 10">Isopentenyl-diphosphate Delta-isomerase</fullName>
        <shortName evidence="10">IPP isomerase</shortName>
        <ecNumber evidence="3 10">5.3.3.2</ecNumber>
    </recommendedName>
    <alternativeName>
        <fullName evidence="10">IPP:DMAPP isomerase</fullName>
    </alternativeName>
    <alternativeName>
        <fullName evidence="10">Isopentenyl pyrophosphate isomerase</fullName>
    </alternativeName>
</protein>
<dbReference type="AlphaFoldDB" id="A0AB39VMT7"/>
<dbReference type="EC" id="5.3.3.2" evidence="3 10"/>
<proteinExistence type="inferred from homology"/>
<dbReference type="InterPro" id="IPR015797">
    <property type="entry name" value="NUDIX_hydrolase-like_dom_sf"/>
</dbReference>
<evidence type="ECO:0000256" key="5">
    <source>
        <dbReference type="ARBA" id="ARBA00022723"/>
    </source>
</evidence>
<dbReference type="PIRSF" id="PIRSF018427">
    <property type="entry name" value="Isopntndiph_ism"/>
    <property type="match status" value="1"/>
</dbReference>
<evidence type="ECO:0000313" key="13">
    <source>
        <dbReference type="EMBL" id="XDU71088.1"/>
    </source>
</evidence>
<evidence type="ECO:0000256" key="10">
    <source>
        <dbReference type="HAMAP-Rule" id="MF_00202"/>
    </source>
</evidence>
<feature type="active site" evidence="10 11">
    <location>
        <position position="74"/>
    </location>
</feature>
<feature type="binding site" evidence="10">
    <location>
        <position position="94"/>
    </location>
    <ligand>
        <name>Mg(2+)</name>
        <dbReference type="ChEBI" id="CHEBI:18420"/>
    </ligand>
</feature>
<dbReference type="InterPro" id="IPR011876">
    <property type="entry name" value="IsopentenylPP_isomerase_typ1"/>
</dbReference>
<evidence type="ECO:0000256" key="7">
    <source>
        <dbReference type="ARBA" id="ARBA00023211"/>
    </source>
</evidence>
<dbReference type="GO" id="GO:0046872">
    <property type="term" value="F:metal ion binding"/>
    <property type="evidence" value="ECO:0007669"/>
    <property type="project" value="UniProtKB-KW"/>
</dbReference>
<evidence type="ECO:0000259" key="12">
    <source>
        <dbReference type="PROSITE" id="PS51462"/>
    </source>
</evidence>
<comment type="similarity">
    <text evidence="2 10">Belongs to the IPP isomerase type 1 family.</text>
</comment>
<dbReference type="Gene3D" id="3.90.79.10">
    <property type="entry name" value="Nucleoside Triphosphate Pyrophosphohydrolase"/>
    <property type="match status" value="1"/>
</dbReference>
<evidence type="ECO:0000256" key="1">
    <source>
        <dbReference type="ARBA" id="ARBA00004826"/>
    </source>
</evidence>
<feature type="binding site" evidence="10">
    <location>
        <position position="76"/>
    </location>
    <ligand>
        <name>Mn(2+)</name>
        <dbReference type="ChEBI" id="CHEBI:29035"/>
    </ligand>
</feature>
<keyword evidence="5 10" id="KW-0479">Metal-binding</keyword>
<keyword evidence="9 10" id="KW-0413">Isomerase</keyword>
<dbReference type="SUPFAM" id="SSF55811">
    <property type="entry name" value="Nudix"/>
    <property type="match status" value="1"/>
</dbReference>
<evidence type="ECO:0000256" key="9">
    <source>
        <dbReference type="ARBA" id="ARBA00023235"/>
    </source>
</evidence>
<dbReference type="InterPro" id="IPR000086">
    <property type="entry name" value="NUDIX_hydrolase_dom"/>
</dbReference>
<dbReference type="GO" id="GO:0050992">
    <property type="term" value="P:dimethylallyl diphosphate biosynthetic process"/>
    <property type="evidence" value="ECO:0007669"/>
    <property type="project" value="UniProtKB-UniRule"/>
</dbReference>
<feature type="binding site" evidence="10">
    <location>
        <position position="119"/>
    </location>
    <ligand>
        <name>Mn(2+)</name>
        <dbReference type="ChEBI" id="CHEBI:29035"/>
    </ligand>
</feature>
<dbReference type="HAMAP" id="MF_00202">
    <property type="entry name" value="Idi"/>
    <property type="match status" value="1"/>
</dbReference>
<comment type="cofactor">
    <cofactor evidence="10">
        <name>Mg(2+)</name>
        <dbReference type="ChEBI" id="CHEBI:18420"/>
    </cofactor>
    <text evidence="10">Binds 1 Mg(2+) ion per subunit. The magnesium ion binds only when substrate is bound.</text>
</comment>
<evidence type="ECO:0000256" key="6">
    <source>
        <dbReference type="ARBA" id="ARBA00022842"/>
    </source>
</evidence>
<dbReference type="GO" id="GO:0005737">
    <property type="term" value="C:cytoplasm"/>
    <property type="evidence" value="ECO:0007669"/>
    <property type="project" value="UniProtKB-SubCell"/>
</dbReference>
<feature type="domain" description="Nudix hydrolase" evidence="12">
    <location>
        <begin position="37"/>
        <end position="169"/>
    </location>
</feature>
<comment type="catalytic activity">
    <reaction evidence="10">
        <text>isopentenyl diphosphate = dimethylallyl diphosphate</text>
        <dbReference type="Rhea" id="RHEA:23284"/>
        <dbReference type="ChEBI" id="CHEBI:57623"/>
        <dbReference type="ChEBI" id="CHEBI:128769"/>
        <dbReference type="EC" id="5.3.3.2"/>
    </reaction>
</comment>
<evidence type="ECO:0000256" key="11">
    <source>
        <dbReference type="PIRSR" id="PIRSR018427-1"/>
    </source>
</evidence>
<keyword evidence="8 10" id="KW-0414">Isoprene biosynthesis</keyword>
<reference evidence="13" key="1">
    <citation type="submission" date="2024-07" db="EMBL/GenBank/DDBJ databases">
        <authorList>
            <person name="Biller S.J."/>
        </authorList>
    </citation>
    <scope>NUCLEOTIDE SEQUENCE</scope>
    <source>
        <strain evidence="13">WC2420</strain>
    </source>
</reference>
<dbReference type="CDD" id="cd02885">
    <property type="entry name" value="NUDIX_IPP_Isomerase"/>
    <property type="match status" value="1"/>
</dbReference>
<comment type="cofactor">
    <cofactor evidence="10">
        <name>Mn(2+)</name>
        <dbReference type="ChEBI" id="CHEBI:29035"/>
    </cofactor>
    <text evidence="10">Binds 1 Mn(2+) ion per subunit.</text>
</comment>
<organism evidence="13">
    <name type="scientific">Rouxiella sp. WC2420</name>
    <dbReference type="NCBI Taxonomy" id="3234145"/>
    <lineage>
        <taxon>Bacteria</taxon>
        <taxon>Pseudomonadati</taxon>
        <taxon>Pseudomonadota</taxon>
        <taxon>Gammaproteobacteria</taxon>
        <taxon>Enterobacterales</taxon>
        <taxon>Yersiniaceae</taxon>
        <taxon>Rouxiella</taxon>
    </lineage>
</organism>
<dbReference type="NCBIfam" id="TIGR02150">
    <property type="entry name" value="IPP_isom_1"/>
    <property type="match status" value="1"/>
</dbReference>
<dbReference type="InterPro" id="IPR056375">
    <property type="entry name" value="Idi_bact"/>
</dbReference>
<dbReference type="Pfam" id="PF00293">
    <property type="entry name" value="NUDIX"/>
    <property type="match status" value="1"/>
</dbReference>
<dbReference type="EMBL" id="CP165628">
    <property type="protein sequence ID" value="XDU71088.1"/>
    <property type="molecule type" value="Genomic_DNA"/>
</dbReference>
<gene>
    <name evidence="10 13" type="primary">idi</name>
    <name evidence="13" type="ORF">AB3G37_16175</name>
</gene>
<dbReference type="PANTHER" id="PTHR10885:SF0">
    <property type="entry name" value="ISOPENTENYL-DIPHOSPHATE DELTA-ISOMERASE"/>
    <property type="match status" value="1"/>
</dbReference>
<evidence type="ECO:0000256" key="8">
    <source>
        <dbReference type="ARBA" id="ARBA00023229"/>
    </source>
</evidence>
<feature type="binding site" evidence="10">
    <location>
        <position position="121"/>
    </location>
    <ligand>
        <name>Mn(2+)</name>
        <dbReference type="ChEBI" id="CHEBI:29035"/>
    </ligand>
</feature>
<feature type="binding site" evidence="10">
    <location>
        <position position="33"/>
    </location>
    <ligand>
        <name>Mn(2+)</name>
        <dbReference type="ChEBI" id="CHEBI:29035"/>
    </ligand>
</feature>
<comment type="function">
    <text evidence="10">Catalyzes the 1,3-allylic rearrangement of the homoallylic substrate isopentenyl (IPP) to its highly electrophilic allylic isomer, dimethylallyl diphosphate (DMAPP).</text>
</comment>